<evidence type="ECO:0000313" key="4">
    <source>
        <dbReference type="EMBL" id="ORX52024.1"/>
    </source>
</evidence>
<sequence>MAEKDIVVKLKEEYEEYLATNQLTENQIDAVLKQRMELVRTLTELQDMTRDMASKYAQHHQMSLKAVYEKFGIDRA</sequence>
<dbReference type="Pfam" id="PF07061">
    <property type="entry name" value="Swi5"/>
    <property type="match status" value="1"/>
</dbReference>
<dbReference type="InterPro" id="IPR010760">
    <property type="entry name" value="DNA-repair_Swi5"/>
</dbReference>
<dbReference type="EMBL" id="MCGT01000019">
    <property type="protein sequence ID" value="ORX52024.1"/>
    <property type="molecule type" value="Genomic_DNA"/>
</dbReference>
<keyword evidence="5" id="KW-1185">Reference proteome</keyword>
<reference evidence="4 5" key="1">
    <citation type="submission" date="2016-07" db="EMBL/GenBank/DDBJ databases">
        <title>Pervasive Adenine N6-methylation of Active Genes in Fungi.</title>
        <authorList>
            <consortium name="DOE Joint Genome Institute"/>
            <person name="Mondo S.J."/>
            <person name="Dannebaum R.O."/>
            <person name="Kuo R.C."/>
            <person name="Labutti K."/>
            <person name="Haridas S."/>
            <person name="Kuo A."/>
            <person name="Salamov A."/>
            <person name="Ahrendt S.R."/>
            <person name="Lipzen A."/>
            <person name="Sullivan W."/>
            <person name="Andreopoulos W.B."/>
            <person name="Clum A."/>
            <person name="Lindquist E."/>
            <person name="Daum C."/>
            <person name="Ramamoorthy G.K."/>
            <person name="Gryganskyi A."/>
            <person name="Culley D."/>
            <person name="Magnuson J.K."/>
            <person name="James T.Y."/>
            <person name="O'Malley M.A."/>
            <person name="Stajich J.E."/>
            <person name="Spatafora J.W."/>
            <person name="Visel A."/>
            <person name="Grigoriev I.V."/>
        </authorList>
    </citation>
    <scope>NUCLEOTIDE SEQUENCE [LARGE SCALE GENOMIC DNA]</scope>
    <source>
        <strain evidence="4 5">NRRL 3301</strain>
    </source>
</reference>
<comment type="similarity">
    <text evidence="1">Belongs to the SWI5/SAE3 family.</text>
</comment>
<evidence type="ECO:0008006" key="6">
    <source>
        <dbReference type="Google" id="ProtNLM"/>
    </source>
</evidence>
<dbReference type="Proteomes" id="UP000242146">
    <property type="component" value="Unassembled WGS sequence"/>
</dbReference>
<dbReference type="GO" id="GO:0006281">
    <property type="term" value="P:DNA repair"/>
    <property type="evidence" value="ECO:0007669"/>
    <property type="project" value="UniProtKB-KW"/>
</dbReference>
<protein>
    <recommendedName>
        <fullName evidence="6">Swi5-domain-containing protein</fullName>
    </recommendedName>
</protein>
<evidence type="ECO:0000256" key="3">
    <source>
        <dbReference type="ARBA" id="ARBA00023204"/>
    </source>
</evidence>
<evidence type="ECO:0000313" key="5">
    <source>
        <dbReference type="Proteomes" id="UP000242146"/>
    </source>
</evidence>
<evidence type="ECO:0000256" key="1">
    <source>
        <dbReference type="ARBA" id="ARBA00008060"/>
    </source>
</evidence>
<organism evidence="4 5">
    <name type="scientific">Hesseltinella vesiculosa</name>
    <dbReference type="NCBI Taxonomy" id="101127"/>
    <lineage>
        <taxon>Eukaryota</taxon>
        <taxon>Fungi</taxon>
        <taxon>Fungi incertae sedis</taxon>
        <taxon>Mucoromycota</taxon>
        <taxon>Mucoromycotina</taxon>
        <taxon>Mucoromycetes</taxon>
        <taxon>Mucorales</taxon>
        <taxon>Cunninghamellaceae</taxon>
        <taxon>Hesseltinella</taxon>
    </lineage>
</organism>
<accession>A0A1X2GER1</accession>
<keyword evidence="2" id="KW-0227">DNA damage</keyword>
<evidence type="ECO:0000256" key="2">
    <source>
        <dbReference type="ARBA" id="ARBA00022763"/>
    </source>
</evidence>
<keyword evidence="3" id="KW-0234">DNA repair</keyword>
<dbReference type="AlphaFoldDB" id="A0A1X2GER1"/>
<comment type="caution">
    <text evidence="4">The sequence shown here is derived from an EMBL/GenBank/DDBJ whole genome shotgun (WGS) entry which is preliminary data.</text>
</comment>
<gene>
    <name evidence="4" type="ORF">DM01DRAFT_324608</name>
</gene>
<name>A0A1X2GER1_9FUNG</name>
<proteinExistence type="inferred from homology"/>